<keyword evidence="6" id="KW-0863">Zinc-finger</keyword>
<evidence type="ECO:0000256" key="4">
    <source>
        <dbReference type="ARBA" id="ARBA00023163"/>
    </source>
</evidence>
<reference evidence="10" key="1">
    <citation type="submission" date="2019-10" db="EMBL/GenBank/DDBJ databases">
        <authorList>
            <person name="Zhang R."/>
            <person name="Pan Y."/>
            <person name="Wang J."/>
            <person name="Ma R."/>
            <person name="Yu S."/>
        </authorList>
    </citation>
    <scope>NUCLEOTIDE SEQUENCE</scope>
    <source>
        <strain evidence="10">LA-IB0</strain>
        <tissue evidence="10">Leaf</tissue>
    </source>
</reference>
<gene>
    <name evidence="10" type="ORF">BUALT_Bualt12G0084100</name>
</gene>
<dbReference type="GO" id="GO:0003677">
    <property type="term" value="F:DNA binding"/>
    <property type="evidence" value="ECO:0007669"/>
    <property type="project" value="UniProtKB-KW"/>
</dbReference>
<dbReference type="AlphaFoldDB" id="A0AAV6WUH1"/>
<dbReference type="PANTHER" id="PTHR37701:SF17">
    <property type="entry name" value="METHYL BINDING DOMAIN117"/>
    <property type="match status" value="1"/>
</dbReference>
<keyword evidence="6" id="KW-0479">Metal-binding</keyword>
<dbReference type="SUPFAM" id="SSF54171">
    <property type="entry name" value="DNA-binding domain"/>
    <property type="match status" value="1"/>
</dbReference>
<evidence type="ECO:0000256" key="2">
    <source>
        <dbReference type="ARBA" id="ARBA00023015"/>
    </source>
</evidence>
<dbReference type="InterPro" id="IPR013087">
    <property type="entry name" value="Znf_C2H2_type"/>
</dbReference>
<dbReference type="InterPro" id="IPR037472">
    <property type="entry name" value="MBD8"/>
</dbReference>
<sequence length="1059" mass="116448">MAYATVDSSATLRVDSIPIVDLRLLSQSELYSLSLCSSTAFHPNRCDDVVIPKIDRSVFNESAGSRKQTYSRLRLHPPSSSASATPRRRTPHLRPTFANSASTGSNNFDPENAENAHIVTLLKNLFVSDVNPPGGLVPVKVDYSDSASNLGLTGHKRKRGRPRNELLENEIESVVEISVVDINDNVDMFSSMNEIFVRENVEDMDRELLNRDGVAVDLVALGVVDHPFSEEIKQRTQSLGTEEELLGFLKGLKGQWGSRRKKKRIVDASDFGTALPIGWKLLLSVKKKNGHVWLYCRRYLSPNGRQFVSCKEVSAYLRSLHGIKDTIPCTSAQHDETGAADKLTSTSIAELATQDVDGKENLVFYTPSLAFASTSGNHDVQGILDAGDLPKERVGETLHCKKCNITFSEKNELLQHQSSLHRKTRSKNGVRITDGVIIKEGKYECQFCHKTFDERHRYNGHVGAHVRYQKIAGESLQTVAVGESRGVQDSKTKRSDNVPEICNVSTNNGLTSFSPSYEDNEHVGDLREGNVNMRGVDGGTDIVTTTRPCSVAEANLSSNENKSYHDKAHGIMNGVVEISRPEQDMVSESSLFNSTNHVEACASNGQTRNVVEDGEDFSAKESIQDLFGSCDPLDKDVAVGEKQASNSQDLPSEIIDTADNTLPSASMESKFNLESNVSLLDPPQDEKVRAENNVPCSVGKYAFNEIYSLETPCEQGSSKADNIAVNRQEEMQFGIGSVIPSWNEQTNVSKKYDNIEHDRGLGVCSAFASESDQQFFTEENVFNSALEEHKEQPSRTSSVLLGQSGSKTYATTQISEIANTGKDELSLSFGDLQRELLSNSNRDMSIINSDLKQGRPFDINFCDSSFNNRPHELDGNFNDMTTSGQKFMVDLGNSGDCILADGSWNLGHANMFQGSFDAAASSSQVQPSTCFDSFDLTSYKGEGGSFGVNNNYDLLRPNRSEPVEYSFMGMESSNSLPTGESKILSHNAIMDGGLDPSLWQVKDGLIPNTVDRNQVTSVCVWCRNLFYQEQVQHRTQAVGAIGSLCPPCSSRIPGRFSVL</sequence>
<dbReference type="GO" id="GO:0008270">
    <property type="term" value="F:zinc ion binding"/>
    <property type="evidence" value="ECO:0007669"/>
    <property type="project" value="UniProtKB-KW"/>
</dbReference>
<dbReference type="InterPro" id="IPR016177">
    <property type="entry name" value="DNA-bd_dom_sf"/>
</dbReference>
<feature type="domain" description="C2H2-type" evidence="8">
    <location>
        <begin position="443"/>
        <end position="470"/>
    </location>
</feature>
<evidence type="ECO:0008006" key="12">
    <source>
        <dbReference type="Google" id="ProtNLM"/>
    </source>
</evidence>
<evidence type="ECO:0000313" key="10">
    <source>
        <dbReference type="EMBL" id="KAG8372605.1"/>
    </source>
</evidence>
<keyword evidence="2" id="KW-0805">Transcription regulation</keyword>
<accession>A0AAV6WUH1</accession>
<dbReference type="InterPro" id="IPR001739">
    <property type="entry name" value="Methyl_CpG_DNA-bd"/>
</dbReference>
<evidence type="ECO:0000313" key="11">
    <source>
        <dbReference type="Proteomes" id="UP000826271"/>
    </source>
</evidence>
<organism evidence="10 11">
    <name type="scientific">Buddleja alternifolia</name>
    <dbReference type="NCBI Taxonomy" id="168488"/>
    <lineage>
        <taxon>Eukaryota</taxon>
        <taxon>Viridiplantae</taxon>
        <taxon>Streptophyta</taxon>
        <taxon>Embryophyta</taxon>
        <taxon>Tracheophyta</taxon>
        <taxon>Spermatophyta</taxon>
        <taxon>Magnoliopsida</taxon>
        <taxon>eudicotyledons</taxon>
        <taxon>Gunneridae</taxon>
        <taxon>Pentapetalae</taxon>
        <taxon>asterids</taxon>
        <taxon>lamiids</taxon>
        <taxon>Lamiales</taxon>
        <taxon>Scrophulariaceae</taxon>
        <taxon>Buddlejeae</taxon>
        <taxon>Buddleja</taxon>
    </lineage>
</organism>
<dbReference type="Gene3D" id="3.30.160.60">
    <property type="entry name" value="Classic Zinc Finger"/>
    <property type="match status" value="1"/>
</dbReference>
<dbReference type="SMART" id="SM00355">
    <property type="entry name" value="ZnF_C2H2"/>
    <property type="match status" value="2"/>
</dbReference>
<name>A0AAV6WUH1_9LAMI</name>
<evidence type="ECO:0000256" key="6">
    <source>
        <dbReference type="PROSITE-ProRule" id="PRU00042"/>
    </source>
</evidence>
<evidence type="ECO:0000259" key="8">
    <source>
        <dbReference type="PROSITE" id="PS50157"/>
    </source>
</evidence>
<keyword evidence="5" id="KW-0539">Nucleus</keyword>
<protein>
    <recommendedName>
        <fullName evidence="12">Methyl-CpG-binding domain-containing protein 8</fullName>
    </recommendedName>
</protein>
<dbReference type="PANTHER" id="PTHR37701">
    <property type="entry name" value="METHYL-CPG-BINDING DOMAIN-CONTAINING PROTEIN 8"/>
    <property type="match status" value="1"/>
</dbReference>
<keyword evidence="6" id="KW-0862">Zinc</keyword>
<feature type="domain" description="MBD" evidence="9">
    <location>
        <begin position="265"/>
        <end position="337"/>
    </location>
</feature>
<evidence type="ECO:0000256" key="5">
    <source>
        <dbReference type="ARBA" id="ARBA00023242"/>
    </source>
</evidence>
<evidence type="ECO:0000259" key="9">
    <source>
        <dbReference type="PROSITE" id="PS50982"/>
    </source>
</evidence>
<feature type="compositionally biased region" description="Polar residues" evidence="7">
    <location>
        <begin position="62"/>
        <end position="71"/>
    </location>
</feature>
<feature type="compositionally biased region" description="Polar residues" evidence="7">
    <location>
        <begin position="97"/>
        <end position="109"/>
    </location>
</feature>
<proteinExistence type="predicted"/>
<dbReference type="PROSITE" id="PS50157">
    <property type="entry name" value="ZINC_FINGER_C2H2_2"/>
    <property type="match status" value="2"/>
</dbReference>
<dbReference type="EMBL" id="WHWC01000012">
    <property type="protein sequence ID" value="KAG8372605.1"/>
    <property type="molecule type" value="Genomic_DNA"/>
</dbReference>
<keyword evidence="3" id="KW-0238">DNA-binding</keyword>
<dbReference type="Pfam" id="PF01429">
    <property type="entry name" value="MBD"/>
    <property type="match status" value="1"/>
</dbReference>
<dbReference type="PROSITE" id="PS00028">
    <property type="entry name" value="ZINC_FINGER_C2H2_1"/>
    <property type="match status" value="2"/>
</dbReference>
<feature type="region of interest" description="Disordered" evidence="7">
    <location>
        <begin position="62"/>
        <end position="110"/>
    </location>
</feature>
<keyword evidence="4" id="KW-0804">Transcription</keyword>
<comment type="caution">
    <text evidence="10">The sequence shown here is derived from an EMBL/GenBank/DDBJ whole genome shotgun (WGS) entry which is preliminary data.</text>
</comment>
<evidence type="ECO:0000256" key="3">
    <source>
        <dbReference type="ARBA" id="ARBA00023125"/>
    </source>
</evidence>
<comment type="subcellular location">
    <subcellularLocation>
        <location evidence="1">Nucleus</location>
    </subcellularLocation>
</comment>
<evidence type="ECO:0000256" key="1">
    <source>
        <dbReference type="ARBA" id="ARBA00004123"/>
    </source>
</evidence>
<dbReference type="Proteomes" id="UP000826271">
    <property type="component" value="Unassembled WGS sequence"/>
</dbReference>
<dbReference type="PROSITE" id="PS50982">
    <property type="entry name" value="MBD"/>
    <property type="match status" value="1"/>
</dbReference>
<keyword evidence="11" id="KW-1185">Reference proteome</keyword>
<dbReference type="GO" id="GO:0005634">
    <property type="term" value="C:nucleus"/>
    <property type="evidence" value="ECO:0007669"/>
    <property type="project" value="UniProtKB-SubCell"/>
</dbReference>
<evidence type="ECO:0000256" key="7">
    <source>
        <dbReference type="SAM" id="MobiDB-lite"/>
    </source>
</evidence>
<feature type="domain" description="C2H2-type" evidence="8">
    <location>
        <begin position="398"/>
        <end position="426"/>
    </location>
</feature>